<reference evidence="1 2" key="1">
    <citation type="submission" date="2016-09" db="EMBL/GenBank/DDBJ databases">
        <title>Complete genome of Desulfosporosinus sp. OL.</title>
        <authorList>
            <person name="Mardanov A."/>
            <person name="Beletsky A."/>
            <person name="Panova A."/>
            <person name="Karnachuk O."/>
            <person name="Ravin N."/>
        </authorList>
    </citation>
    <scope>NUCLEOTIDE SEQUENCE [LARGE SCALE GENOMIC DNA]</scope>
    <source>
        <strain evidence="1 2">OL</strain>
    </source>
</reference>
<keyword evidence="2" id="KW-1185">Reference proteome</keyword>
<gene>
    <name evidence="1" type="ORF">DSOL_2056</name>
</gene>
<comment type="caution">
    <text evidence="1">The sequence shown here is derived from an EMBL/GenBank/DDBJ whole genome shotgun (WGS) entry which is preliminary data.</text>
</comment>
<sequence length="51" mass="5881">MYKIGVTQKTSRCRNNSRLREVSLSLIFRSGKLKSSLIEQFSTQGLNYKNV</sequence>
<dbReference type="STRING" id="1888891.DSOL_2056"/>
<dbReference type="Proteomes" id="UP000186102">
    <property type="component" value="Unassembled WGS sequence"/>
</dbReference>
<name>A0A1Q8QX99_9FIRM</name>
<proteinExistence type="predicted"/>
<accession>A0A1Q8QX99</accession>
<evidence type="ECO:0000313" key="1">
    <source>
        <dbReference type="EMBL" id="OLN31963.1"/>
    </source>
</evidence>
<evidence type="ECO:0000313" key="2">
    <source>
        <dbReference type="Proteomes" id="UP000186102"/>
    </source>
</evidence>
<dbReference type="AlphaFoldDB" id="A0A1Q8QX99"/>
<dbReference type="EMBL" id="MLBF01000012">
    <property type="protein sequence ID" value="OLN31963.1"/>
    <property type="molecule type" value="Genomic_DNA"/>
</dbReference>
<protein>
    <submittedName>
        <fullName evidence="1">Uncharacterized protein</fullName>
    </submittedName>
</protein>
<organism evidence="1 2">
    <name type="scientific">Desulfosporosinus metallidurans</name>
    <dbReference type="NCBI Taxonomy" id="1888891"/>
    <lineage>
        <taxon>Bacteria</taxon>
        <taxon>Bacillati</taxon>
        <taxon>Bacillota</taxon>
        <taxon>Clostridia</taxon>
        <taxon>Eubacteriales</taxon>
        <taxon>Desulfitobacteriaceae</taxon>
        <taxon>Desulfosporosinus</taxon>
    </lineage>
</organism>